<dbReference type="Proteomes" id="UP000010474">
    <property type="component" value="Chromosome"/>
</dbReference>
<dbReference type="EMBL" id="CP003659">
    <property type="protein sequence ID" value="AFZ60602.1"/>
    <property type="molecule type" value="Genomic_DNA"/>
</dbReference>
<feature type="compositionally biased region" description="Basic and acidic residues" evidence="1">
    <location>
        <begin position="14"/>
        <end position="26"/>
    </location>
</feature>
<feature type="region of interest" description="Disordered" evidence="1">
    <location>
        <begin position="1"/>
        <end position="34"/>
    </location>
</feature>
<evidence type="ECO:0000313" key="3">
    <source>
        <dbReference type="Proteomes" id="UP000010474"/>
    </source>
</evidence>
<evidence type="ECO:0000256" key="1">
    <source>
        <dbReference type="SAM" id="MobiDB-lite"/>
    </source>
</evidence>
<reference evidence="3" key="1">
    <citation type="journal article" date="2013" name="Proc. Natl. Acad. Sci. U.S.A.">
        <title>Improving the coverage of the cyanobacterial phylum using diversity-driven genome sequencing.</title>
        <authorList>
            <person name="Shih P.M."/>
            <person name="Wu D."/>
            <person name="Latifi A."/>
            <person name="Axen S.D."/>
            <person name="Fewer D.P."/>
            <person name="Talla E."/>
            <person name="Calteau A."/>
            <person name="Cai F."/>
            <person name="Tandeau de Marsac N."/>
            <person name="Rippka R."/>
            <person name="Herdman M."/>
            <person name="Sivonen K."/>
            <person name="Coursin T."/>
            <person name="Laurent T."/>
            <person name="Goodwin L."/>
            <person name="Nolan M."/>
            <person name="Davenport K.W."/>
            <person name="Han C.S."/>
            <person name="Rubin E.M."/>
            <person name="Eisen J.A."/>
            <person name="Woyke T."/>
            <person name="Gugger M."/>
            <person name="Kerfeld C.A."/>
        </authorList>
    </citation>
    <scope>NUCLEOTIDE SEQUENCE [LARGE SCALE GENOMIC DNA]</scope>
    <source>
        <strain evidence="3">ATCC 27899 / PCC 7122</strain>
    </source>
</reference>
<gene>
    <name evidence="2" type="ordered locus">Anacy_5276</name>
</gene>
<evidence type="ECO:0000313" key="2">
    <source>
        <dbReference type="EMBL" id="AFZ60602.1"/>
    </source>
</evidence>
<organism evidence="2 3">
    <name type="scientific">Anabaena cylindrica (strain ATCC 27899 / PCC 7122)</name>
    <dbReference type="NCBI Taxonomy" id="272123"/>
    <lineage>
        <taxon>Bacteria</taxon>
        <taxon>Bacillati</taxon>
        <taxon>Cyanobacteriota</taxon>
        <taxon>Cyanophyceae</taxon>
        <taxon>Nostocales</taxon>
        <taxon>Nostocaceae</taxon>
        <taxon>Anabaena</taxon>
    </lineage>
</organism>
<accession>K9ZPW8</accession>
<protein>
    <submittedName>
        <fullName evidence="2">Uncharacterized protein</fullName>
    </submittedName>
</protein>
<proteinExistence type="predicted"/>
<name>K9ZPW8_ANACC</name>
<dbReference type="HOGENOM" id="CLU_3371666_0_0_3"/>
<keyword evidence="3" id="KW-1185">Reference proteome</keyword>
<dbReference type="AlphaFoldDB" id="K9ZPW8"/>
<dbReference type="KEGG" id="acy:Anacy_5276"/>
<sequence length="34" mass="3902">MNHEGTFALALRSKGHEERRKEERLAPRGKILGL</sequence>